<comment type="caution">
    <text evidence="1">The sequence shown here is derived from an EMBL/GenBank/DDBJ whole genome shotgun (WGS) entry which is preliminary data.</text>
</comment>
<dbReference type="EMBL" id="JAUYVT010000020">
    <property type="protein sequence ID" value="MDP2566446.1"/>
    <property type="molecule type" value="Genomic_DNA"/>
</dbReference>
<reference evidence="1" key="1">
    <citation type="submission" date="2023-07" db="EMBL/GenBank/DDBJ databases">
        <title>Genome content predicts the carbon catabolic preferences of heterotrophic bacteria.</title>
        <authorList>
            <person name="Gralka M."/>
        </authorList>
    </citation>
    <scope>NUCLEOTIDE SEQUENCE</scope>
    <source>
        <strain evidence="1">4G09</strain>
    </source>
</reference>
<dbReference type="RefSeq" id="WP_305473073.1">
    <property type="nucleotide sequence ID" value="NZ_JAUYVT010000020.1"/>
</dbReference>
<proteinExistence type="predicted"/>
<name>A0ABT9FI16_9GAMM</name>
<dbReference type="Proteomes" id="UP001177212">
    <property type="component" value="Unassembled WGS sequence"/>
</dbReference>
<sequence length="164" mass="18274">MLMNKKNIEAIQTPDHKAIIHDYELTTVDSCFIFKTDSDLDIDTTPFEMAGGDELLNVGDKFTAIDSKGSAGNPPVLLSEGWYQEYNGKIHIMESDHRGESISTLLLFSAYNIDDGTSALDGLKHPKNNNYMAYKSMGNGTMLYINKCCSSRVVQCKSITRFND</sequence>
<gene>
    <name evidence="1" type="ORF">Q8W34_17500</name>
</gene>
<evidence type="ECO:0000313" key="2">
    <source>
        <dbReference type="Proteomes" id="UP001177212"/>
    </source>
</evidence>
<protein>
    <submittedName>
        <fullName evidence="1">Uncharacterized protein</fullName>
    </submittedName>
</protein>
<accession>A0ABT9FI16</accession>
<evidence type="ECO:0000313" key="1">
    <source>
        <dbReference type="EMBL" id="MDP2566446.1"/>
    </source>
</evidence>
<organism evidence="1 2">
    <name type="scientific">Pseudoalteromonas marina</name>
    <dbReference type="NCBI Taxonomy" id="267375"/>
    <lineage>
        <taxon>Bacteria</taxon>
        <taxon>Pseudomonadati</taxon>
        <taxon>Pseudomonadota</taxon>
        <taxon>Gammaproteobacteria</taxon>
        <taxon>Alteromonadales</taxon>
        <taxon>Pseudoalteromonadaceae</taxon>
        <taxon>Pseudoalteromonas</taxon>
    </lineage>
</organism>
<keyword evidence="2" id="KW-1185">Reference proteome</keyword>